<dbReference type="RefSeq" id="WP_279298786.1">
    <property type="nucleotide sequence ID" value="NZ_JAOTIF010000020.1"/>
</dbReference>
<dbReference type="SUPFAM" id="SSF52833">
    <property type="entry name" value="Thioredoxin-like"/>
    <property type="match status" value="1"/>
</dbReference>
<evidence type="ECO:0000313" key="3">
    <source>
        <dbReference type="Proteomes" id="UP001155483"/>
    </source>
</evidence>
<organism evidence="2 3">
    <name type="scientific">Paraflavisolibacter caeni</name>
    <dbReference type="NCBI Taxonomy" id="2982496"/>
    <lineage>
        <taxon>Bacteria</taxon>
        <taxon>Pseudomonadati</taxon>
        <taxon>Bacteroidota</taxon>
        <taxon>Chitinophagia</taxon>
        <taxon>Chitinophagales</taxon>
        <taxon>Chitinophagaceae</taxon>
        <taxon>Paraflavisolibacter</taxon>
    </lineage>
</organism>
<reference evidence="2" key="1">
    <citation type="submission" date="2022-09" db="EMBL/GenBank/DDBJ databases">
        <authorList>
            <person name="Yuan C."/>
            <person name="Ke Z."/>
        </authorList>
    </citation>
    <scope>NUCLEOTIDE SEQUENCE</scope>
    <source>
        <strain evidence="2">LB-8</strain>
    </source>
</reference>
<dbReference type="InterPro" id="IPR050553">
    <property type="entry name" value="Thioredoxin_ResA/DsbE_sf"/>
</dbReference>
<gene>
    <name evidence="2" type="ORF">OCK74_19655</name>
</gene>
<dbReference type="Proteomes" id="UP001155483">
    <property type="component" value="Unassembled WGS sequence"/>
</dbReference>
<dbReference type="Gene3D" id="3.40.30.10">
    <property type="entry name" value="Glutaredoxin"/>
    <property type="match status" value="1"/>
</dbReference>
<dbReference type="CDD" id="cd02966">
    <property type="entry name" value="TlpA_like_family"/>
    <property type="match status" value="1"/>
</dbReference>
<dbReference type="PROSITE" id="PS51352">
    <property type="entry name" value="THIOREDOXIN_2"/>
    <property type="match status" value="1"/>
</dbReference>
<dbReference type="AlphaFoldDB" id="A0A9X3BIH2"/>
<dbReference type="EMBL" id="JAOTIF010000020">
    <property type="protein sequence ID" value="MCU7551347.1"/>
    <property type="molecule type" value="Genomic_DNA"/>
</dbReference>
<dbReference type="InterPro" id="IPR013766">
    <property type="entry name" value="Thioredoxin_domain"/>
</dbReference>
<evidence type="ECO:0000313" key="2">
    <source>
        <dbReference type="EMBL" id="MCU7551347.1"/>
    </source>
</evidence>
<accession>A0A9X3BIH2</accession>
<dbReference type="InterPro" id="IPR000866">
    <property type="entry name" value="AhpC/TSA"/>
</dbReference>
<name>A0A9X3BIH2_9BACT</name>
<protein>
    <submittedName>
        <fullName evidence="2">TlpA family protein disulfide reductase</fullName>
    </submittedName>
</protein>
<proteinExistence type="predicted"/>
<evidence type="ECO:0000259" key="1">
    <source>
        <dbReference type="PROSITE" id="PS51352"/>
    </source>
</evidence>
<keyword evidence="3" id="KW-1185">Reference proteome</keyword>
<dbReference type="GO" id="GO:0016491">
    <property type="term" value="F:oxidoreductase activity"/>
    <property type="evidence" value="ECO:0007669"/>
    <property type="project" value="InterPro"/>
</dbReference>
<dbReference type="PANTHER" id="PTHR42852">
    <property type="entry name" value="THIOL:DISULFIDE INTERCHANGE PROTEIN DSBE"/>
    <property type="match status" value="1"/>
</dbReference>
<reference evidence="2" key="2">
    <citation type="submission" date="2023-04" db="EMBL/GenBank/DDBJ databases">
        <title>Paracnuella aquatica gen. nov., sp. nov., a member of the family Chitinophagaceae isolated from a hot spring.</title>
        <authorList>
            <person name="Wang C."/>
        </authorList>
    </citation>
    <scope>NUCLEOTIDE SEQUENCE</scope>
    <source>
        <strain evidence="2">LB-8</strain>
    </source>
</reference>
<dbReference type="InterPro" id="IPR036249">
    <property type="entry name" value="Thioredoxin-like_sf"/>
</dbReference>
<sequence length="185" mass="21027">MRIIFSGLFLLIAFISFGQASINPKGSVNIDSIMEASAKAAIGRPFPEFEASNEHGRINKKAFKGKVVLINFWFEGCHPCMAEMEALNELYRKLKDRKDFEFISFTWDNAEAIKRVKEKFGLQFKIYSIKDAECRRLNQHNGYPTSIVVDKNGKIAYLVCGGTTDKDKAREFVMNELLSEITKAL</sequence>
<comment type="caution">
    <text evidence="2">The sequence shown here is derived from an EMBL/GenBank/DDBJ whole genome shotgun (WGS) entry which is preliminary data.</text>
</comment>
<dbReference type="PANTHER" id="PTHR42852:SF17">
    <property type="entry name" value="THIOREDOXIN-LIKE PROTEIN HI_1115"/>
    <property type="match status" value="1"/>
</dbReference>
<feature type="domain" description="Thioredoxin" evidence="1">
    <location>
        <begin position="40"/>
        <end position="178"/>
    </location>
</feature>
<dbReference type="Pfam" id="PF00578">
    <property type="entry name" value="AhpC-TSA"/>
    <property type="match status" value="1"/>
</dbReference>
<dbReference type="GO" id="GO:0016209">
    <property type="term" value="F:antioxidant activity"/>
    <property type="evidence" value="ECO:0007669"/>
    <property type="project" value="InterPro"/>
</dbReference>